<keyword evidence="3" id="KW-1185">Reference proteome</keyword>
<proteinExistence type="predicted"/>
<dbReference type="SUPFAM" id="SSF69255">
    <property type="entry name" value="gp5 N-terminal domain-like"/>
    <property type="match status" value="1"/>
</dbReference>
<dbReference type="Gene3D" id="2.40.50.230">
    <property type="entry name" value="Gp5 N-terminal domain"/>
    <property type="match status" value="1"/>
</dbReference>
<dbReference type="RefSeq" id="WP_191195556.1">
    <property type="nucleotide sequence ID" value="NZ_JACXYZ010000002.1"/>
</dbReference>
<feature type="domain" description="Gp5/Type VI secretion system Vgr protein OB-fold" evidence="1">
    <location>
        <begin position="24"/>
        <end position="97"/>
    </location>
</feature>
<dbReference type="Pfam" id="PF04717">
    <property type="entry name" value="Phage_base_V"/>
    <property type="match status" value="1"/>
</dbReference>
<dbReference type="InterPro" id="IPR006531">
    <property type="entry name" value="Gp5/Vgr_OB"/>
</dbReference>
<name>A0ABR8NC08_9ACTN</name>
<dbReference type="Proteomes" id="UP000618818">
    <property type="component" value="Unassembled WGS sequence"/>
</dbReference>
<protein>
    <submittedName>
        <fullName evidence="2">Phage tail protein</fullName>
    </submittedName>
</protein>
<dbReference type="InterPro" id="IPR037026">
    <property type="entry name" value="Vgr_OB-fold_dom_sf"/>
</dbReference>
<evidence type="ECO:0000313" key="3">
    <source>
        <dbReference type="Proteomes" id="UP000618818"/>
    </source>
</evidence>
<accession>A0ABR8NC08</accession>
<dbReference type="EMBL" id="JACXYZ010000002">
    <property type="protein sequence ID" value="MBD3925670.1"/>
    <property type="molecule type" value="Genomic_DNA"/>
</dbReference>
<gene>
    <name evidence="2" type="ORF">IEZ26_13640</name>
</gene>
<dbReference type="SUPFAM" id="SSF69349">
    <property type="entry name" value="Phage fibre proteins"/>
    <property type="match status" value="1"/>
</dbReference>
<evidence type="ECO:0000313" key="2">
    <source>
        <dbReference type="EMBL" id="MBD3925670.1"/>
    </source>
</evidence>
<comment type="caution">
    <text evidence="2">The sequence shown here is derived from an EMBL/GenBank/DDBJ whole genome shotgun (WGS) entry which is preliminary data.</text>
</comment>
<organism evidence="2 3">
    <name type="scientific">Nocardioides cavernae</name>
    <dbReference type="NCBI Taxonomy" id="1921566"/>
    <lineage>
        <taxon>Bacteria</taxon>
        <taxon>Bacillati</taxon>
        <taxon>Actinomycetota</taxon>
        <taxon>Actinomycetes</taxon>
        <taxon>Propionibacteriales</taxon>
        <taxon>Nocardioidaceae</taxon>
        <taxon>Nocardioides</taxon>
    </lineage>
</organism>
<reference evidence="2 3" key="1">
    <citation type="submission" date="2020-09" db="EMBL/GenBank/DDBJ databases">
        <title>novel species in genus Nocardioides.</title>
        <authorList>
            <person name="Zhang G."/>
        </authorList>
    </citation>
    <scope>NUCLEOTIDE SEQUENCE [LARGE SCALE GENOMIC DNA]</scope>
    <source>
        <strain evidence="2 3">KCTC 39551</strain>
    </source>
</reference>
<sequence length="212" mass="22432">MDGIFGATDQTEREADGYLSGPMAGVVTDNRDPDGLARVRVRLPWYEDGSTSYWARLAVPMGGDARGTYFLPEVDDEVLVIAEAGDPSHLYVIGSLWNGRAKPPASNDDGKNNERLIHSRSGHRLRFVDDEAAPEIDLELKDGAHIRLDKDGVLIDAGNGNSISIGSSGTVEITAAQKLALKASTVSVGADASAEVKATGTLTLKGATVQIN</sequence>
<evidence type="ECO:0000259" key="1">
    <source>
        <dbReference type="Pfam" id="PF04717"/>
    </source>
</evidence>